<proteinExistence type="predicted"/>
<dbReference type="Proteomes" id="UP000828251">
    <property type="component" value="Unassembled WGS sequence"/>
</dbReference>
<evidence type="ECO:0000313" key="3">
    <source>
        <dbReference type="Proteomes" id="UP000828251"/>
    </source>
</evidence>
<dbReference type="AlphaFoldDB" id="A0A9D3ZR29"/>
<feature type="chain" id="PRO_5039243057" evidence="1">
    <location>
        <begin position="19"/>
        <end position="331"/>
    </location>
</feature>
<keyword evidence="3" id="KW-1185">Reference proteome</keyword>
<reference evidence="2 3" key="1">
    <citation type="journal article" date="2021" name="Plant Biotechnol. J.">
        <title>Multi-omics assisted identification of the key and species-specific regulatory components of drought-tolerant mechanisms in Gossypium stocksii.</title>
        <authorList>
            <person name="Yu D."/>
            <person name="Ke L."/>
            <person name="Zhang D."/>
            <person name="Wu Y."/>
            <person name="Sun Y."/>
            <person name="Mei J."/>
            <person name="Sun J."/>
            <person name="Sun Y."/>
        </authorList>
    </citation>
    <scope>NUCLEOTIDE SEQUENCE [LARGE SCALE GENOMIC DNA]</scope>
    <source>
        <strain evidence="3">cv. E1</strain>
        <tissue evidence="2">Leaf</tissue>
    </source>
</reference>
<gene>
    <name evidence="2" type="ORF">J1N35_028398</name>
</gene>
<evidence type="ECO:0000256" key="1">
    <source>
        <dbReference type="SAM" id="SignalP"/>
    </source>
</evidence>
<dbReference type="EMBL" id="JAIQCV010000009">
    <property type="protein sequence ID" value="KAH1063411.1"/>
    <property type="molecule type" value="Genomic_DNA"/>
</dbReference>
<evidence type="ECO:0000313" key="2">
    <source>
        <dbReference type="EMBL" id="KAH1063411.1"/>
    </source>
</evidence>
<protein>
    <submittedName>
        <fullName evidence="2">Uncharacterized protein</fullName>
    </submittedName>
</protein>
<feature type="signal peptide" evidence="1">
    <location>
        <begin position="1"/>
        <end position="18"/>
    </location>
</feature>
<sequence length="331" mass="36467">MKVILAGLLFNFYAVVSSTSISSEPVPFEWLVKALIECENRQLWAIQEVVMHTNLVEEASSQARDGSVYDGRPSSGGRLTENLMGYDKVIGRLLIFPLATGIEVPSWLCFCCITRRLGWRRWIAFSENEVHLPASDAQVSEAEKTEVMLTGIPFDFEVVVSSTSISSELVPFEWFNRDFDRLRQGDWSAADIPLSLPVSRFPHGSIFVTSEGDLAEEDGWPSQRMKFTYLPPAGYNSQPNSPMPGQGLYAGPNSPYVDRHAYMLHACGPSRLNVISRPNISGNLDGLSRPGHFVSARPTNNCVQLGPALGQDYNLGPLNNDAFGATTPPVP</sequence>
<organism evidence="2 3">
    <name type="scientific">Gossypium stocksii</name>
    <dbReference type="NCBI Taxonomy" id="47602"/>
    <lineage>
        <taxon>Eukaryota</taxon>
        <taxon>Viridiplantae</taxon>
        <taxon>Streptophyta</taxon>
        <taxon>Embryophyta</taxon>
        <taxon>Tracheophyta</taxon>
        <taxon>Spermatophyta</taxon>
        <taxon>Magnoliopsida</taxon>
        <taxon>eudicotyledons</taxon>
        <taxon>Gunneridae</taxon>
        <taxon>Pentapetalae</taxon>
        <taxon>rosids</taxon>
        <taxon>malvids</taxon>
        <taxon>Malvales</taxon>
        <taxon>Malvaceae</taxon>
        <taxon>Malvoideae</taxon>
        <taxon>Gossypium</taxon>
    </lineage>
</organism>
<keyword evidence="1" id="KW-0732">Signal</keyword>
<comment type="caution">
    <text evidence="2">The sequence shown here is derived from an EMBL/GenBank/DDBJ whole genome shotgun (WGS) entry which is preliminary data.</text>
</comment>
<accession>A0A9D3ZR29</accession>
<name>A0A9D3ZR29_9ROSI</name>